<keyword evidence="9" id="KW-0539">Nucleus</keyword>
<dbReference type="UniPathway" id="UPA00143"/>
<evidence type="ECO:0000256" key="5">
    <source>
        <dbReference type="ARBA" id="ARBA00022448"/>
    </source>
</evidence>
<dbReference type="InterPro" id="IPR010314">
    <property type="entry name" value="E3_Ub_ligase_DUF913"/>
</dbReference>
<dbReference type="GO" id="GO:0000447">
    <property type="term" value="P:endonucleolytic cleavage in ITS1 to separate SSU-rRNA from 5.8S rRNA and LSU-rRNA from tricistronic rRNA transcript (SSU-rRNA, 5.8S rRNA, LSU-rRNA)"/>
    <property type="evidence" value="ECO:0007669"/>
    <property type="project" value="EnsemblFungi"/>
</dbReference>
<dbReference type="PROSITE" id="PS50237">
    <property type="entry name" value="HECT"/>
    <property type="match status" value="1"/>
</dbReference>
<feature type="compositionally biased region" description="Basic and acidic residues" evidence="13">
    <location>
        <begin position="2408"/>
        <end position="2425"/>
    </location>
</feature>
<dbReference type="SUPFAM" id="SSF48371">
    <property type="entry name" value="ARM repeat"/>
    <property type="match status" value="1"/>
</dbReference>
<evidence type="ECO:0000256" key="13">
    <source>
        <dbReference type="SAM" id="MobiDB-lite"/>
    </source>
</evidence>
<feature type="region of interest" description="Disordered" evidence="13">
    <location>
        <begin position="1875"/>
        <end position="1930"/>
    </location>
</feature>
<dbReference type="Pfam" id="PF14377">
    <property type="entry name" value="UBM"/>
    <property type="match status" value="2"/>
</dbReference>
<dbReference type="Pfam" id="PF00632">
    <property type="entry name" value="HECT"/>
    <property type="match status" value="1"/>
</dbReference>
<keyword evidence="7 12" id="KW-0833">Ubl conjugation pathway</keyword>
<feature type="region of interest" description="Disordered" evidence="13">
    <location>
        <begin position="1942"/>
        <end position="2002"/>
    </location>
</feature>
<keyword evidence="8" id="KW-0509">mRNA transport</keyword>
<dbReference type="InterPro" id="IPR010309">
    <property type="entry name" value="E3_Ub_ligase_DUF908"/>
</dbReference>
<evidence type="ECO:0000256" key="3">
    <source>
        <dbReference type="ARBA" id="ARBA00004906"/>
    </source>
</evidence>
<dbReference type="GO" id="GO:0005634">
    <property type="term" value="C:nucleus"/>
    <property type="evidence" value="ECO:0007669"/>
    <property type="project" value="UniProtKB-SubCell"/>
</dbReference>
<dbReference type="VEuPathDB" id="FungiDB:GWK60_K06127"/>
<dbReference type="VEuPathDB" id="FungiDB:CAGL0K06303g"/>
<feature type="domain" description="HECT" evidence="14">
    <location>
        <begin position="2912"/>
        <end position="3248"/>
    </location>
</feature>
<dbReference type="InterPro" id="IPR016024">
    <property type="entry name" value="ARM-type_fold"/>
</dbReference>
<evidence type="ECO:0000256" key="11">
    <source>
        <dbReference type="ARBA" id="ARBA00076267"/>
    </source>
</evidence>
<dbReference type="GO" id="GO:0000209">
    <property type="term" value="P:protein polyubiquitination"/>
    <property type="evidence" value="ECO:0007669"/>
    <property type="project" value="TreeGrafter"/>
</dbReference>
<dbReference type="GO" id="GO:0000480">
    <property type="term" value="P:endonucleolytic cleavage in 5'-ETS of tricistronic rRNA transcript (SSU-rRNA, 5.8S rRNA, LSU-rRNA)"/>
    <property type="evidence" value="ECO:0007669"/>
    <property type="project" value="EnsemblFungi"/>
</dbReference>
<name>A0A0W0DIH3_CANGB</name>
<dbReference type="Gene3D" id="3.90.1750.10">
    <property type="entry name" value="Hect, E3 ligase catalytic domains"/>
    <property type="match status" value="1"/>
</dbReference>
<dbReference type="PANTHER" id="PTHR11254:SF67">
    <property type="entry name" value="E3 UBIQUITIN-PROTEIN LIGASE HUWE1"/>
    <property type="match status" value="1"/>
</dbReference>
<dbReference type="VEuPathDB" id="FungiDB:GVI51_K06127"/>
<dbReference type="Gene3D" id="3.30.2410.10">
    <property type="entry name" value="Hect, E3 ligase catalytic domain"/>
    <property type="match status" value="1"/>
</dbReference>
<keyword evidence="6" id="KW-0808">Transferase</keyword>
<comment type="catalytic activity">
    <reaction evidence="1">
        <text>S-ubiquitinyl-[E2 ubiquitin-conjugating enzyme]-L-cysteine + [acceptor protein]-L-lysine = [E2 ubiquitin-conjugating enzyme]-L-cysteine + N(6)-ubiquitinyl-[acceptor protein]-L-lysine.</text>
        <dbReference type="EC" id="2.3.2.26"/>
    </reaction>
</comment>
<feature type="region of interest" description="Disordered" evidence="13">
    <location>
        <begin position="925"/>
        <end position="954"/>
    </location>
</feature>
<dbReference type="Proteomes" id="UP000054886">
    <property type="component" value="Unassembled WGS sequence"/>
</dbReference>
<evidence type="ECO:0000313" key="16">
    <source>
        <dbReference type="Proteomes" id="UP000054886"/>
    </source>
</evidence>
<dbReference type="PANTHER" id="PTHR11254">
    <property type="entry name" value="HECT DOMAIN UBIQUITIN-PROTEIN LIGASE"/>
    <property type="match status" value="1"/>
</dbReference>
<dbReference type="InterPro" id="IPR000569">
    <property type="entry name" value="HECT_dom"/>
</dbReference>
<dbReference type="GO" id="GO:0006997">
    <property type="term" value="P:nucleus organization"/>
    <property type="evidence" value="ECO:0007669"/>
    <property type="project" value="EnsemblFungi"/>
</dbReference>
<dbReference type="InterPro" id="IPR025527">
    <property type="entry name" value="HUWE1/Rev1_UBM"/>
</dbReference>
<dbReference type="GO" id="GO:0006511">
    <property type="term" value="P:ubiquitin-dependent protein catabolic process"/>
    <property type="evidence" value="ECO:0007669"/>
    <property type="project" value="EnsemblFungi"/>
</dbReference>
<dbReference type="GO" id="GO:0061630">
    <property type="term" value="F:ubiquitin protein ligase activity"/>
    <property type="evidence" value="ECO:0007669"/>
    <property type="project" value="UniProtKB-EC"/>
</dbReference>
<evidence type="ECO:0000259" key="14">
    <source>
        <dbReference type="PROSITE" id="PS50237"/>
    </source>
</evidence>
<comment type="subcellular location">
    <subcellularLocation>
        <location evidence="2">Nucleus</location>
    </subcellularLocation>
</comment>
<feature type="compositionally biased region" description="Acidic residues" evidence="13">
    <location>
        <begin position="1904"/>
        <end position="1930"/>
    </location>
</feature>
<feature type="compositionally biased region" description="Low complexity" evidence="13">
    <location>
        <begin position="2032"/>
        <end position="2043"/>
    </location>
</feature>
<feature type="compositionally biased region" description="Acidic residues" evidence="13">
    <location>
        <begin position="1876"/>
        <end position="1888"/>
    </location>
</feature>
<dbReference type="GO" id="GO:0051028">
    <property type="term" value="P:mRNA transport"/>
    <property type="evidence" value="ECO:0007669"/>
    <property type="project" value="UniProtKB-KW"/>
</dbReference>
<feature type="compositionally biased region" description="Acidic residues" evidence="13">
    <location>
        <begin position="1958"/>
        <end position="2002"/>
    </location>
</feature>
<dbReference type="GO" id="GO:0005737">
    <property type="term" value="C:cytoplasm"/>
    <property type="evidence" value="ECO:0007669"/>
    <property type="project" value="TreeGrafter"/>
</dbReference>
<evidence type="ECO:0000256" key="2">
    <source>
        <dbReference type="ARBA" id="ARBA00004123"/>
    </source>
</evidence>
<dbReference type="GO" id="GO:0000472">
    <property type="term" value="P:endonucleolytic cleavage to generate mature 5'-end of SSU-rRNA from (SSU-rRNA, 5.8S rRNA, LSU-rRNA)"/>
    <property type="evidence" value="ECO:0007669"/>
    <property type="project" value="EnsemblFungi"/>
</dbReference>
<feature type="active site" description="Glycyl thioester intermediate" evidence="12">
    <location>
        <position position="3215"/>
    </location>
</feature>
<dbReference type="InterPro" id="IPR035983">
    <property type="entry name" value="Hect_E3_ubiquitin_ligase"/>
</dbReference>
<evidence type="ECO:0000256" key="1">
    <source>
        <dbReference type="ARBA" id="ARBA00000885"/>
    </source>
</evidence>
<dbReference type="GO" id="GO:0000448">
    <property type="term" value="P:cleavage in ITS2 between 5.8S rRNA and LSU-rRNA of tricistronic rRNA transcript (SSU-rRNA, 5.8S rRNA, LSU-rRNA)"/>
    <property type="evidence" value="ECO:0007669"/>
    <property type="project" value="EnsemblFungi"/>
</dbReference>
<dbReference type="EC" id="2.3.2.26" evidence="4"/>
<dbReference type="VEuPathDB" id="FungiDB:B1J91_K06303g"/>
<dbReference type="Gene3D" id="1.25.10.10">
    <property type="entry name" value="Leucine-rich Repeat Variant"/>
    <property type="match status" value="1"/>
</dbReference>
<dbReference type="CDD" id="cd00078">
    <property type="entry name" value="HECTc"/>
    <property type="match status" value="1"/>
</dbReference>
<dbReference type="SUPFAM" id="SSF56204">
    <property type="entry name" value="Hect, E3 ligase catalytic domain"/>
    <property type="match status" value="1"/>
</dbReference>
<dbReference type="Gene3D" id="3.30.2160.10">
    <property type="entry name" value="Hect, E3 ligase catalytic domain"/>
    <property type="match status" value="1"/>
</dbReference>
<feature type="region of interest" description="Disordered" evidence="13">
    <location>
        <begin position="2405"/>
        <end position="2425"/>
    </location>
</feature>
<dbReference type="Pfam" id="PF06025">
    <property type="entry name" value="DUF913"/>
    <property type="match status" value="1"/>
</dbReference>
<comment type="pathway">
    <text evidence="3">Protein modification; protein ubiquitination.</text>
</comment>
<accession>A0A0W0DIH3</accession>
<evidence type="ECO:0000256" key="4">
    <source>
        <dbReference type="ARBA" id="ARBA00012485"/>
    </source>
</evidence>
<evidence type="ECO:0000256" key="10">
    <source>
        <dbReference type="ARBA" id="ARBA00034494"/>
    </source>
</evidence>
<dbReference type="FunFam" id="3.30.2160.10:FF:000001">
    <property type="entry name" value="E3 ubiquitin-protein ligase NEDD4-like"/>
    <property type="match status" value="1"/>
</dbReference>
<dbReference type="GO" id="GO:0000278">
    <property type="term" value="P:mitotic cell cycle"/>
    <property type="evidence" value="ECO:0007669"/>
    <property type="project" value="EnsemblFungi"/>
</dbReference>
<dbReference type="Pfam" id="PF06012">
    <property type="entry name" value="DUF908"/>
    <property type="match status" value="1"/>
</dbReference>
<dbReference type="InterPro" id="IPR050409">
    <property type="entry name" value="E3_ubiq-protein_ligase"/>
</dbReference>
<dbReference type="SMART" id="SM00119">
    <property type="entry name" value="HECTc"/>
    <property type="match status" value="1"/>
</dbReference>
<evidence type="ECO:0000313" key="15">
    <source>
        <dbReference type="EMBL" id="KTA95034.1"/>
    </source>
</evidence>
<evidence type="ECO:0000256" key="12">
    <source>
        <dbReference type="PROSITE-ProRule" id="PRU00104"/>
    </source>
</evidence>
<feature type="region of interest" description="Disordered" evidence="13">
    <location>
        <begin position="2026"/>
        <end position="2060"/>
    </location>
</feature>
<dbReference type="FunFam" id="3.90.1750.10:FF:000003">
    <property type="entry name" value="E3 ubiquitin-protein ligase UPL1"/>
    <property type="match status" value="1"/>
</dbReference>
<evidence type="ECO:0000256" key="8">
    <source>
        <dbReference type="ARBA" id="ARBA00022816"/>
    </source>
</evidence>
<dbReference type="FunFam" id="3.30.2410.10:FF:000004">
    <property type="entry name" value="E3 ubiquitin-protein ligase HUWE1, variant"/>
    <property type="match status" value="1"/>
</dbReference>
<comment type="caution">
    <text evidence="15">The sequence shown here is derived from an EMBL/GenBank/DDBJ whole genome shotgun (WGS) entry which is preliminary data.</text>
</comment>
<organism evidence="15 16">
    <name type="scientific">Candida glabrata</name>
    <name type="common">Yeast</name>
    <name type="synonym">Torulopsis glabrata</name>
    <dbReference type="NCBI Taxonomy" id="5478"/>
    <lineage>
        <taxon>Eukaryota</taxon>
        <taxon>Fungi</taxon>
        <taxon>Dikarya</taxon>
        <taxon>Ascomycota</taxon>
        <taxon>Saccharomycotina</taxon>
        <taxon>Saccharomycetes</taxon>
        <taxon>Saccharomycetales</taxon>
        <taxon>Saccharomycetaceae</taxon>
        <taxon>Nakaseomyces</taxon>
    </lineage>
</organism>
<evidence type="ECO:0000256" key="9">
    <source>
        <dbReference type="ARBA" id="ARBA00023242"/>
    </source>
</evidence>
<feature type="region of interest" description="Disordered" evidence="13">
    <location>
        <begin position="2252"/>
        <end position="2301"/>
    </location>
</feature>
<proteinExistence type="inferred from homology"/>
<dbReference type="GO" id="GO:0006913">
    <property type="term" value="P:nucleocytoplasmic transport"/>
    <property type="evidence" value="ECO:0007669"/>
    <property type="project" value="EnsemblFungi"/>
</dbReference>
<dbReference type="InterPro" id="IPR011989">
    <property type="entry name" value="ARM-like"/>
</dbReference>
<evidence type="ECO:0000256" key="6">
    <source>
        <dbReference type="ARBA" id="ARBA00022679"/>
    </source>
</evidence>
<comment type="similarity">
    <text evidence="10">Belongs to the UPL family. TOM1/PTR1 subfamily.</text>
</comment>
<keyword evidence="5" id="KW-0813">Transport</keyword>
<evidence type="ECO:0000256" key="7">
    <source>
        <dbReference type="ARBA" id="ARBA00022786"/>
    </source>
</evidence>
<sequence length="3248" mass="371659">MVKLTRFEKLQKEKNAEYFKPFLDDLEQSSQDEFVKKLRDFDFNDRPRNDLFVWIPVLNRIDDILSKFVEKYHYSYTKAPEPLKLMNDEDLNVTVELTEFSTKLLCNTENRYIYSSMDVMSNLLNCPNFEVKLGAIRVLATMGERYVIARERIDATKNVLGTHPLKNKALKLALAIPSSAMDENGEHFALTDLYFEKKKYPSKWSKLRYTYYASPKTNSASSNVKSVDCSDSNSHSSAQQGVSMLKFSMNSEELSKLTIQEILDKGMKVIPAEEWFDFSLKAIAAKAFSDDSEDNLHLRETIIRTKMNAIALVNTVYLPPQVSSKFFEVDPYAFNSLTDFISLSEVKISKNLRLDALFALECISLKHVWCSDIMRNLGGNMSHGLLFQILRYLSKILREKSSEVDEIYNVRFFYLISNLADVKVLHEALLAAGLIPALLDIVSIKNLDYRRTLASATHLLEVFINDSDSTNEFINNDGFTTLIKSIDEEINYAIENKGQFNPPEFIKVYYAISFRQLSYIRSHLKLVIKLLKTDSGDRIRNLIDSPILGSLKKIMTNRELFGYTLITYTLDIIQRVINSEPTIYPILNEAGLIPYIIENFESLMGPYSELLTLLPDVISAICLNTEGLQKVKDNGLIKSLFKTVTNLDYAIVLSWKEESVDFGTSMDELARHYPDLQDEICNAFSDMVKTLPDIVKFNQPFLYQSNTGEDIIYRSKTDKVVRDEEGSQELAFWDIQKDSPIVDCFSNVFYGMTLENSALHDLPEKLDFKTLFNAIVLNNVPFDFSMSQTMLNYTDVLQLFDEHFKDYAFPGILEIMDDQLKDLEEFINVTEQSTSILQNVGSIDLNQRVDSIISKLSKLLATQYIVTNVYLNITTLTPNKFKEILTFFKKFGIGLIHRLRLLFQRCALEESFIRKNLPDEVAKETMPDTIGGNTPPIQIHVSKPQKEETKDNGTSAKFKNTYQIRSILNKLQSTSSILFRCFLRLKSTDANVESRQMELQIYDTVVENVLHLLTAVPLQGNLQYALVVLNFNTYIFTFPKTSITANEVLQTVPSYLFLQKGGYDIYERLVVELFGEMSKFSNVASVEEIDYVKDTQEVLILSCIINALTFFNKPTNMDTMELVPSIKYYYDGFEDNINLTKALMGPVKISAATMIKQIDNKFNLFNPVSRTVPYAVFKQLLTLLKNLFSPGQETASGLFVLDCKYFPTSENIREAIREKDLQNGNLKAIKAKLDDKTLTLSDVVKLIPDFSFYNSVPKLVTKHTSVSLIGIKNDSFYKELPDKVFNILPYYPKLVNAFARTLLQILADWKISGETFAATVLEKVEKTNIKDEATLSSFIHLFGIFLNEKIVYSKSEASVMHFLTYMRENLKPQYVNASWFSKALYAYEIVLAKSEIPQMEKLDEDVKARYKLWSPLVAHRIPDETKKAIFDILIRVNDISSFYSALATSRILIFYARDEEYAKEITHSGILSRLLKVIGMFQKSEKINFLESSFLLLIRRCFETTSIISTLIRNEIHKSFTTRPIGNYKERERELSGLLEEKPHVVMRSPSVFVDILCENARFSEFDKSDYITNYIMRRNFDLDKKTTSITQNTNENEIIPSRRTNIVHLLLSQLMAASEKDWISEPANHPPVDIPSKPSKVDPSKNPVCAYMICLLKMLLELIGSYKQSKFEFLTYNRRNVYSEKPKPRVTALNFFLYKLIDRPAGTEKNVYAQRRREVISTLARSVIVAFISDTQIQITPKQDLTKQDPDMVFIRKFTIESVIKVIKNSTSSPKILENNVSRLESWFKIIGSMVYVQAPYLRSILDTNKIEADQYQICKLMIELGVPTAITDCMANLDLNYPFSRTLFNEAVDALNAINFTRNNFSDLFKVESHDDEDDVDEDSEKEENKDMFRNSALGMYDVEDIEEDDDDEEEEGSLIGEEDGIAFVDSEDGGFEVVFSDESDENNEHPSSEYGESDSENDGEIQVEIAEESISGDEHDEEMTNSSEEGESSSYDSDDISIIDENGYEYDSDIDLELEDYEVEDSDWESGLSDFSSSSNGDEDNHEDSEHDSGRRRWHVTHGVDLIEDSISDSERGVFQGIEHVFHTENQPLFRVQNDSVARHHDRSFRRNHGISFGSPALTLFNSSRRSQNNLINPLGPTGLEQVENDITDQLATIGSGTRPRTERSNFDEVLFSGELFDERPLDGIILKSSVARWKDIYDMFYDSKGYANCVVTKILNKIYKPSLDLFREEEKKYNEKLEEKIRKVKEKQRRNSHLSHRSSFSVSDDSTIDHEPLGDTQGPINSEDTGETQQHRDPVYVNIEGRDVDISGTDIDPEFLRALPEDMRAEVFAEHVRERRAEAFQNNIHLREIDSDFLDIIPDEIRNEILDEEAGEEHVSEIIHNARNSGDDRINLDEIESNTDEDHSDHEPVPEAATEDKKKNGRIYFSPLVDRAGIAALMKAIFISQPYIQREVYHELFYRLCSSKQNRGDIVNILLFILSEAINDQASLEKVYNSISSRALGKSGGATATKQLPPDCTPLTVANQTIEILQNLIDADGRLKYFFITEHDNLVVNKIGTKHKKESSTKAFQFPIQYLITLLSKKIITDETVLMDLLTRILQVCSKPIATLAKKDKSNQKESKKLQIPNFKKEELRQLVSIIKLDSCNTRVFQQTITILQNLSTIADNKDIFIKDLVENARNIVADLSEELRSLCKEGTVVESGAEINSDLVQKFTVPSSNQAKLLKVLTVVDFLYSDNISEEMIDTNKLSEIYKSMALGEIWVELSKCLFEFEKRKHLSTSATVLLPLIESLMIICRHCRPSIAPILKYEEEKNLDFKRMDTGELFLHFTDLHKRLLNQMVRSNPKLMSGPFASLVKNPKILDFDNKRYYFIAKIKSDKTEAPKLPIPVRRDQVFLDSYRALFFKSNEEIKNSRLEITFKGESGVDAGGVTREWYQVLSRQMFNPGYALFTPVASDKTTFRPNRASGVNPEHLSFFKFVGMVIGKAIRDQCFLDCHFSREVYKSILGKPVALKDMESLDLDYYKSLVWILENDITDIIEETFSVETDDYGEHKIIDLIDNGRNVPVTESNKQDYVRKIVEYKLHTSVKEQMDNFLSGFYALIPKDVISIFDEQELELLISGLPDIDVDDWKNNTTYVNYTESCKQVSYFWRAVRSFDAEEKAKLLQFVTGTSKVPLNGFKELSGVSGVCKFSIHRDYGSTERLPSSHTCFNQLNLPAYASYDTLRGSLLIAINEGHEGFGLA</sequence>
<reference evidence="15 16" key="1">
    <citation type="submission" date="2015-10" db="EMBL/GenBank/DDBJ databases">
        <title>Draft genomes sequences of Candida glabrata isolates 1A, 1B, 2A, 2B, 3A and 3B.</title>
        <authorList>
            <person name="Haavelsrud O.E."/>
            <person name="Gaustad P."/>
        </authorList>
    </citation>
    <scope>NUCLEOTIDE SEQUENCE [LARGE SCALE GENOMIC DNA]</scope>
    <source>
        <strain evidence="15">910700640</strain>
    </source>
</reference>
<dbReference type="EMBL" id="LLZZ01000194">
    <property type="protein sequence ID" value="KTA95034.1"/>
    <property type="molecule type" value="Genomic_DNA"/>
</dbReference>
<gene>
    <name evidence="15" type="ORF">AO440_003519</name>
</gene>
<feature type="compositionally biased region" description="Basic residues" evidence="13">
    <location>
        <begin position="2252"/>
        <end position="2264"/>
    </location>
</feature>
<protein>
    <recommendedName>
        <fullName evidence="4">HECT-type E3 ubiquitin transferase</fullName>
        <ecNumber evidence="4">2.3.2.26</ecNumber>
    </recommendedName>
    <alternativeName>
        <fullName evidence="11">HECT-type E3 ubiquitin transferase TOM1</fullName>
    </alternativeName>
</protein>